<dbReference type="InterPro" id="IPR005933">
    <property type="entry name" value="PutA_C"/>
</dbReference>
<dbReference type="InterPro" id="IPR024089">
    <property type="entry name" value="PRODH_PutA_dom_I/II"/>
</dbReference>
<dbReference type="GO" id="GO:0003842">
    <property type="term" value="F:L-glutamate gamma-semialdehyde dehydrogenase activity"/>
    <property type="evidence" value="ECO:0007669"/>
    <property type="project" value="UniProtKB-UniRule"/>
</dbReference>
<dbReference type="Pfam" id="PF14850">
    <property type="entry name" value="Pro_dh-DNA_bdg"/>
    <property type="match status" value="1"/>
</dbReference>
<dbReference type="GO" id="GO:0004657">
    <property type="term" value="F:proline dehydrogenase activity"/>
    <property type="evidence" value="ECO:0007669"/>
    <property type="project" value="UniProtKB-UniRule"/>
</dbReference>
<comment type="catalytic activity">
    <reaction evidence="3">
        <text>L-proline + a quinone = (S)-1-pyrroline-5-carboxylate + a quinol + H(+)</text>
        <dbReference type="Rhea" id="RHEA:23784"/>
        <dbReference type="ChEBI" id="CHEBI:15378"/>
        <dbReference type="ChEBI" id="CHEBI:17388"/>
        <dbReference type="ChEBI" id="CHEBI:24646"/>
        <dbReference type="ChEBI" id="CHEBI:60039"/>
        <dbReference type="ChEBI" id="CHEBI:132124"/>
        <dbReference type="EC" id="1.5.5.2"/>
    </reaction>
</comment>
<dbReference type="HOGENOM" id="CLU_005682_1_0_6"/>
<dbReference type="OrthoDB" id="9812625at2"/>
<dbReference type="InterPro" id="IPR016161">
    <property type="entry name" value="Ald_DH/histidinol_DH"/>
</dbReference>
<evidence type="ECO:0000259" key="6">
    <source>
        <dbReference type="Pfam" id="PF00171"/>
    </source>
</evidence>
<dbReference type="KEGG" id="adi:B5T_03951"/>
<dbReference type="InterPro" id="IPR002872">
    <property type="entry name" value="Proline_DH_dom"/>
</dbReference>
<dbReference type="InterPro" id="IPR016162">
    <property type="entry name" value="Ald_DH_N"/>
</dbReference>
<dbReference type="Pfam" id="PF01619">
    <property type="entry name" value="Pro_dh"/>
    <property type="match status" value="1"/>
</dbReference>
<feature type="compositionally biased region" description="Pro residues" evidence="5">
    <location>
        <begin position="514"/>
        <end position="532"/>
    </location>
</feature>
<dbReference type="InterPro" id="IPR024082">
    <property type="entry name" value="PRODH_PutA_dom_II"/>
</dbReference>
<feature type="domain" description="Proline dehydrogenase PutA" evidence="8">
    <location>
        <begin position="78"/>
        <end position="186"/>
    </location>
</feature>
<dbReference type="InterPro" id="IPR015590">
    <property type="entry name" value="Aldehyde_DH_dom"/>
</dbReference>
<dbReference type="EMBL" id="CP003466">
    <property type="protein sequence ID" value="AFT72213.1"/>
    <property type="molecule type" value="Genomic_DNA"/>
</dbReference>
<dbReference type="STRING" id="930169.B5T_03951"/>
<keyword evidence="2 3" id="KW-0520">NAD</keyword>
<feature type="domain" description="Aldehyde dehydrogenase" evidence="6">
    <location>
        <begin position="556"/>
        <end position="1021"/>
    </location>
</feature>
<comment type="pathway">
    <text evidence="3">Amino-acid degradation; L-proline degradation into L-glutamate; L-glutamate from L-proline: step 2/2.</text>
</comment>
<feature type="active site" evidence="4">
    <location>
        <position position="828"/>
    </location>
</feature>
<evidence type="ECO:0000256" key="3">
    <source>
        <dbReference type="PIRNR" id="PIRNR000197"/>
    </source>
</evidence>
<dbReference type="SUPFAM" id="SSF81935">
    <property type="entry name" value="N-terminal domain of bifunctional PutA protein"/>
    <property type="match status" value="1"/>
</dbReference>
<dbReference type="EC" id="1.2.1.88" evidence="3"/>
<keyword evidence="3" id="KW-0678">Repressor</keyword>
<keyword evidence="3" id="KW-0805">Transcription regulation</keyword>
<name>K0CHY5_ALCDB</name>
<dbReference type="UniPathway" id="UPA00261">
    <property type="reaction ID" value="UER00373"/>
</dbReference>
<keyword evidence="3" id="KW-0274">FAD</keyword>
<feature type="region of interest" description="Disordered" evidence="5">
    <location>
        <begin position="511"/>
        <end position="536"/>
    </location>
</feature>
<dbReference type="CDD" id="cd07125">
    <property type="entry name" value="ALDH_PutA-P5CDH"/>
    <property type="match status" value="1"/>
</dbReference>
<dbReference type="Gene3D" id="3.20.20.220">
    <property type="match status" value="1"/>
</dbReference>
<dbReference type="Gene3D" id="3.40.309.10">
    <property type="entry name" value="Aldehyde Dehydrogenase, Chain A, domain 2"/>
    <property type="match status" value="1"/>
</dbReference>
<proteinExistence type="inferred from homology"/>
<dbReference type="InterPro" id="IPR029041">
    <property type="entry name" value="FAD-linked_oxidoreductase-like"/>
</dbReference>
<evidence type="ECO:0000256" key="4">
    <source>
        <dbReference type="PIRSR" id="PIRSR000197-1"/>
    </source>
</evidence>
<evidence type="ECO:0000256" key="2">
    <source>
        <dbReference type="ARBA" id="ARBA00023027"/>
    </source>
</evidence>
<evidence type="ECO:0000313" key="10">
    <source>
        <dbReference type="Proteomes" id="UP000006286"/>
    </source>
</evidence>
<dbReference type="PIRSF" id="PIRSF000197">
    <property type="entry name" value="Bifunct_PutA"/>
    <property type="match status" value="1"/>
</dbReference>
<protein>
    <recommendedName>
        <fullName evidence="3">Bifunctional protein PutA</fullName>
    </recommendedName>
    <domain>
        <recommendedName>
            <fullName evidence="3">Proline dehydrogenase</fullName>
            <ecNumber evidence="3">1.5.5.2</ecNumber>
        </recommendedName>
        <alternativeName>
            <fullName evidence="3">Proline oxidase</fullName>
        </alternativeName>
    </domain>
    <domain>
        <recommendedName>
            <fullName evidence="3">Delta-1-pyrroline-5-carboxylate dehydrogenase</fullName>
            <shortName evidence="3">P5C dehydrogenase</shortName>
            <ecNumber evidence="3">1.2.1.88</ecNumber>
        </recommendedName>
        <alternativeName>
            <fullName evidence="3">L-glutamate gamma-semialdehyde dehydrogenase</fullName>
        </alternativeName>
    </domain>
</protein>
<dbReference type="AlphaFoldDB" id="K0CHY5"/>
<gene>
    <name evidence="9" type="primary">putA</name>
    <name evidence="9" type="ordered locus">B5T_03951</name>
</gene>
<keyword evidence="10" id="KW-1185">Reference proteome</keyword>
<dbReference type="eggNOG" id="COG4230">
    <property type="taxonomic scope" value="Bacteria"/>
</dbReference>
<comment type="pathway">
    <text evidence="3">Amino-acid degradation; L-proline degradation into L-glutamate; L-glutamate from L-proline: step 1/2.</text>
</comment>
<dbReference type="SUPFAM" id="SSF51730">
    <property type="entry name" value="FAD-linked oxidoreductase"/>
    <property type="match status" value="1"/>
</dbReference>
<dbReference type="NCBIfam" id="TIGR01238">
    <property type="entry name" value="D1pyr5carbox3"/>
    <property type="match status" value="1"/>
</dbReference>
<dbReference type="GO" id="GO:0003700">
    <property type="term" value="F:DNA-binding transcription factor activity"/>
    <property type="evidence" value="ECO:0007669"/>
    <property type="project" value="InterPro"/>
</dbReference>
<dbReference type="GO" id="GO:0010133">
    <property type="term" value="P:L-proline catabolic process to L-glutamate"/>
    <property type="evidence" value="ECO:0007669"/>
    <property type="project" value="UniProtKB-UniRule"/>
</dbReference>
<accession>K0CHY5</accession>
<dbReference type="Gene3D" id="3.40.605.10">
    <property type="entry name" value="Aldehyde Dehydrogenase, Chain A, domain 1"/>
    <property type="match status" value="1"/>
</dbReference>
<dbReference type="GO" id="GO:0009898">
    <property type="term" value="C:cytoplasmic side of plasma membrane"/>
    <property type="evidence" value="ECO:0007669"/>
    <property type="project" value="TreeGrafter"/>
</dbReference>
<feature type="active site" evidence="4">
    <location>
        <position position="794"/>
    </location>
</feature>
<reference evidence="9 10" key="1">
    <citation type="journal article" date="2012" name="J. Bacteriol.">
        <title>Complete genome sequence of Alcanivorax dieselolei type strain B5.</title>
        <authorList>
            <person name="Lai Q."/>
            <person name="Li W."/>
            <person name="Shao Z."/>
        </authorList>
    </citation>
    <scope>NUCLEOTIDE SEQUENCE [LARGE SCALE GENOMIC DNA]</scope>
    <source>
        <strain evidence="10">DSM 16502 / CGMCC 1.3690 / B-5</strain>
    </source>
</reference>
<evidence type="ECO:0000256" key="5">
    <source>
        <dbReference type="SAM" id="MobiDB-lite"/>
    </source>
</evidence>
<dbReference type="PANTHER" id="PTHR42862:SF1">
    <property type="entry name" value="DELTA-1-PYRROLINE-5-CARBOXYLATE DEHYDROGENASE 2, ISOFORM A-RELATED"/>
    <property type="match status" value="1"/>
</dbReference>
<feature type="domain" description="Proline dehydrogenase" evidence="7">
    <location>
        <begin position="196"/>
        <end position="484"/>
    </location>
</feature>
<dbReference type="Gene3D" id="1.20.5.460">
    <property type="entry name" value="Single helix bin"/>
    <property type="match status" value="1"/>
</dbReference>
<keyword evidence="3" id="KW-0238">DNA-binding</keyword>
<dbReference type="InterPro" id="IPR050485">
    <property type="entry name" value="Proline_metab_enzyme"/>
</dbReference>
<dbReference type="GO" id="GO:0003677">
    <property type="term" value="F:DNA binding"/>
    <property type="evidence" value="ECO:0007669"/>
    <property type="project" value="UniProtKB-KW"/>
</dbReference>
<comment type="similarity">
    <text evidence="3">In the N-terminal section; belongs to the proline dehydrogenase family.</text>
</comment>
<comment type="catalytic activity">
    <reaction evidence="3">
        <text>L-glutamate 5-semialdehyde + NAD(+) + H2O = L-glutamate + NADH + 2 H(+)</text>
        <dbReference type="Rhea" id="RHEA:30235"/>
        <dbReference type="ChEBI" id="CHEBI:15377"/>
        <dbReference type="ChEBI" id="CHEBI:15378"/>
        <dbReference type="ChEBI" id="CHEBI:29985"/>
        <dbReference type="ChEBI" id="CHEBI:57540"/>
        <dbReference type="ChEBI" id="CHEBI:57945"/>
        <dbReference type="ChEBI" id="CHEBI:58066"/>
        <dbReference type="EC" id="1.2.1.88"/>
    </reaction>
</comment>
<keyword evidence="1 3" id="KW-0560">Oxidoreductase</keyword>
<sequence length="1043" mass="115614">MESLEIDTMIPPLADLPDPGPDLAPLRALHLADQNTLIADLLRSLLPDPQLAEADRQAIAAECQSLVEAARAARPALFEQFLHSWRLNSREGRLLLTMAEALLRIPDADNANDLIHDLLTRGDWNLPDDDAPTLIQIAARGLSLSARWLEQDESLPDAWHGLRRRLGDPLFRRALVQGVQLIARQFVLGETLPQALRRRDPSLRYSFDMLGEAAQSDAEAKHYHHQYRQAIEVLAGQDPGLPVLARDGISIKLSALHPRFEFAQWATVQEQLWPRLQDLVSRSAAIGIPVTLDAEEADRLEIGLRLFGQALALPEVADWQGLGVAMQAYQKRAPAVIDWLADRAREHNLKLPVRLVKGAYWDTEIKLAQQQSLCDYPVHTRKVHTDISYLACAKRLLSEPKCFYPQFATHNCHTLAWLHHHLDGFTGDAEFQRLAGMGEAQHRVFAERHGYPLRLYAPVGPFNTLLPYLVRRLMENGSSQSFVNLLLDEHIAAEQLAVDPTLNWRPAREQPQELLPPPERFAPRQVPTPPSLTDPDVLHSLRQSLHQWHDHRWRAGASNDQPRPRHSPADGRELGEVFLADADTVHQAYAQAREAFVDWSHRPVSERADIVRRFAGLLEQHQSELLYLLMLEGGKTFADAFADWREAHDFCGYYAQQAETLQGTPLVLEHVSGEANQLTWHARGVFLCISPWNFPLAIFCGQVLAALVSGNTVLAKPASDTPFIAWRAVQLLHEAGVPEAALHFVGGAASQISDALLNDSALAGVAVTGSTATAKHIERTLAARDGPLVPLIAETGGLNVLIADSSALPEQLVRDVLTSACTSAGQRCSALRVLLVEDTLLDRLLPKLEGAMASLKMGHPALLASDVGPVINAGARDQLEQARAELRRHARWSAVTPEVDPALGAQGFYVAPEAALVDWEHLPEEEIFGPLLYIAAWRHDERDKVIDYIERTDYGLTLGIHSRIQAHIDDWVERVRVGNLYINRNQIGAVPGCQPFGGERLSGTGFKAGGPHYLMRFCTERVVTDNRSALGIDPELVNLGDGP</sequence>
<keyword evidence="3" id="KW-0285">Flavoprotein</keyword>
<comment type="similarity">
    <text evidence="3">In the C-terminal section; belongs to the aldehyde dehydrogenase family.</text>
</comment>
<dbReference type="eggNOG" id="COG0506">
    <property type="taxonomic scope" value="Bacteria"/>
</dbReference>
<organism evidence="9 10">
    <name type="scientific">Alcanivorax dieselolei (strain DSM 16502 / CGMCC 1.3690 / MCCC 1A00001 / B-5)</name>
    <name type="common">Alloalcanivorax dieselolei</name>
    <dbReference type="NCBI Taxonomy" id="930169"/>
    <lineage>
        <taxon>Bacteria</taxon>
        <taxon>Pseudomonadati</taxon>
        <taxon>Pseudomonadota</taxon>
        <taxon>Gammaproteobacteria</taxon>
        <taxon>Oceanospirillales</taxon>
        <taxon>Alcanivoracaceae</taxon>
        <taxon>Alloalcanivorax</taxon>
    </lineage>
</organism>
<dbReference type="NCBIfam" id="NF008869">
    <property type="entry name" value="PRK11904.1"/>
    <property type="match status" value="1"/>
</dbReference>
<keyword evidence="3" id="KW-0642">Proline metabolism</keyword>
<dbReference type="InterPro" id="IPR016163">
    <property type="entry name" value="Ald_DH_C"/>
</dbReference>
<evidence type="ECO:0000256" key="1">
    <source>
        <dbReference type="ARBA" id="ARBA00023002"/>
    </source>
</evidence>
<dbReference type="PATRIC" id="fig|930169.3.peg.3910"/>
<comment type="cofactor">
    <cofactor evidence="3">
        <name>FAD</name>
        <dbReference type="ChEBI" id="CHEBI:57692"/>
    </cofactor>
</comment>
<dbReference type="Pfam" id="PF00171">
    <property type="entry name" value="Aldedh"/>
    <property type="match status" value="1"/>
</dbReference>
<evidence type="ECO:0000259" key="8">
    <source>
        <dbReference type="Pfam" id="PF14850"/>
    </source>
</evidence>
<evidence type="ECO:0000259" key="7">
    <source>
        <dbReference type="Pfam" id="PF01619"/>
    </source>
</evidence>
<dbReference type="Proteomes" id="UP000006286">
    <property type="component" value="Chromosome"/>
</dbReference>
<dbReference type="PANTHER" id="PTHR42862">
    <property type="entry name" value="DELTA-1-PYRROLINE-5-CARBOXYLATE DEHYDROGENASE 1, ISOFORM A-RELATED"/>
    <property type="match status" value="1"/>
</dbReference>
<comment type="function">
    <text evidence="3">Oxidizes proline to glutamate for use as a carbon and nitrogen source.</text>
</comment>
<dbReference type="EC" id="1.5.5.2" evidence="3"/>
<keyword evidence="3" id="KW-0804">Transcription</keyword>
<dbReference type="SUPFAM" id="SSF53720">
    <property type="entry name" value="ALDH-like"/>
    <property type="match status" value="1"/>
</dbReference>
<evidence type="ECO:0000313" key="9">
    <source>
        <dbReference type="EMBL" id="AFT72213.1"/>
    </source>
</evidence>
<dbReference type="InterPro" id="IPR025703">
    <property type="entry name" value="Bifunct_PutA"/>
</dbReference>